<keyword evidence="1" id="KW-0812">Transmembrane</keyword>
<proteinExistence type="predicted"/>
<reference evidence="3" key="1">
    <citation type="submission" date="2012-11" db="EMBL/GenBank/DDBJ databases">
        <authorList>
            <person name="Lucero-Rivera Y.E."/>
            <person name="Tovar-Ramirez D."/>
        </authorList>
    </citation>
    <scope>NUCLEOTIDE SEQUENCE [LARGE SCALE GENOMIC DNA]</scope>
    <source>
        <strain evidence="3">Araruama</strain>
    </source>
</reference>
<protein>
    <submittedName>
        <fullName evidence="2">Methyl-accepting chemotaxis sensory transducer</fullName>
    </submittedName>
</protein>
<evidence type="ECO:0000256" key="1">
    <source>
        <dbReference type="SAM" id="Phobius"/>
    </source>
</evidence>
<gene>
    <name evidence="2" type="ORF">OMM_01225</name>
</gene>
<dbReference type="Gene3D" id="6.10.340.10">
    <property type="match status" value="1"/>
</dbReference>
<accession>A0A1V1PDW4</accession>
<evidence type="ECO:0000313" key="3">
    <source>
        <dbReference type="Proteomes" id="UP000189670"/>
    </source>
</evidence>
<dbReference type="Proteomes" id="UP000189670">
    <property type="component" value="Unassembled WGS sequence"/>
</dbReference>
<name>A0A1V1PDW4_9BACT</name>
<feature type="transmembrane region" description="Helical" evidence="1">
    <location>
        <begin position="190"/>
        <end position="208"/>
    </location>
</feature>
<dbReference type="AlphaFoldDB" id="A0A1V1PDW4"/>
<feature type="transmembrane region" description="Helical" evidence="1">
    <location>
        <begin position="12"/>
        <end position="34"/>
    </location>
</feature>
<organism evidence="2 3">
    <name type="scientific">Candidatus Magnetoglobus multicellularis str. Araruama</name>
    <dbReference type="NCBI Taxonomy" id="890399"/>
    <lineage>
        <taxon>Bacteria</taxon>
        <taxon>Pseudomonadati</taxon>
        <taxon>Thermodesulfobacteriota</taxon>
        <taxon>Desulfobacteria</taxon>
        <taxon>Desulfobacterales</taxon>
        <taxon>Desulfobacteraceae</taxon>
        <taxon>Candidatus Magnetoglobus</taxon>
    </lineage>
</organism>
<comment type="caution">
    <text evidence="2">The sequence shown here is derived from an EMBL/GenBank/DDBJ whole genome shotgun (WGS) entry which is preliminary data.</text>
</comment>
<keyword evidence="1" id="KW-0472">Membrane</keyword>
<keyword evidence="1" id="KW-1133">Transmembrane helix</keyword>
<sequence length="296" mass="33799">MWLNKIKIGTKFRLGISVILLIMISTFLITTISLNDVHNHIARVINESLPGERITNEMAFQTLKVMDLLLYASITDNVQGFTTAEKVVNSFKERINNYKQMHENRNLESALVTIIELEEAFDRYYEHGKEMAFVYLTEGIKEGNELVGAFEKASSVLTLKMKQLQQFEMRLTGSSVQSISDAAYKVKQTMLIFSGLAIILSLMISLILTKGFSDSINKVIEMAKAVASGDLSRRLTMGESRNKKQMKFPCFPMRSMSWLIILKNVLSLHNQLLLAIFQKNWCCFLIKIFLENHLKP</sequence>
<dbReference type="EMBL" id="ATBP01000090">
    <property type="protein sequence ID" value="ETR73067.1"/>
    <property type="molecule type" value="Genomic_DNA"/>
</dbReference>
<evidence type="ECO:0000313" key="2">
    <source>
        <dbReference type="EMBL" id="ETR73067.1"/>
    </source>
</evidence>